<organism evidence="1 2">
    <name type="scientific">Niastella yeongjuensis</name>
    <dbReference type="NCBI Taxonomy" id="354355"/>
    <lineage>
        <taxon>Bacteria</taxon>
        <taxon>Pseudomonadati</taxon>
        <taxon>Bacteroidota</taxon>
        <taxon>Chitinophagia</taxon>
        <taxon>Chitinophagales</taxon>
        <taxon>Chitinophagaceae</taxon>
        <taxon>Niastella</taxon>
    </lineage>
</organism>
<gene>
    <name evidence="1" type="ORF">A4H97_17615</name>
</gene>
<evidence type="ECO:0000313" key="1">
    <source>
        <dbReference type="EMBL" id="OQP40035.1"/>
    </source>
</evidence>
<comment type="caution">
    <text evidence="1">The sequence shown here is derived from an EMBL/GenBank/DDBJ whole genome shotgun (WGS) entry which is preliminary data.</text>
</comment>
<reference evidence="2" key="1">
    <citation type="submission" date="2016-04" db="EMBL/GenBank/DDBJ databases">
        <authorList>
            <person name="Chen L."/>
            <person name="Zhuang W."/>
            <person name="Wang G."/>
        </authorList>
    </citation>
    <scope>NUCLEOTIDE SEQUENCE [LARGE SCALE GENOMIC DNA]</scope>
    <source>
        <strain evidence="2">17621</strain>
    </source>
</reference>
<dbReference type="EMBL" id="LVXG01000078">
    <property type="protein sequence ID" value="OQP40035.1"/>
    <property type="molecule type" value="Genomic_DNA"/>
</dbReference>
<name>A0A1V9E285_9BACT</name>
<dbReference type="PANTHER" id="PTHR42754">
    <property type="entry name" value="ENDOGLUCANASE"/>
    <property type="match status" value="1"/>
</dbReference>
<dbReference type="InterPro" id="IPR013783">
    <property type="entry name" value="Ig-like_fold"/>
</dbReference>
<keyword evidence="2" id="KW-1185">Reference proteome</keyword>
<dbReference type="CDD" id="cd14948">
    <property type="entry name" value="BACON"/>
    <property type="match status" value="1"/>
</dbReference>
<dbReference type="PANTHER" id="PTHR42754:SF1">
    <property type="entry name" value="LIPOPROTEIN"/>
    <property type="match status" value="1"/>
</dbReference>
<dbReference type="RefSeq" id="WP_081204537.1">
    <property type="nucleotide sequence ID" value="NZ_FOCZ01000003.1"/>
</dbReference>
<sequence length="519" mass="54252">MKQISFVLVLCVAILSCHKKVDNPAPILDFNQTTLSLPATPGASADLIVESNIDWQVSLSSGADWLQLNKTSGHANDTIHITVIKESDGAQSRTASITAVPANTSISLQAQATIEQKPYNAQLLSQKTLGGNGTDNIDQAVHTSDGGLLLVGKTQSNKTGDVGTNHGSTDAWIIRLNSNLDTVWTRVMGGTGYDEAHKAIATTDGGFIVAGTTESNNSGDVGANHGASDWWIIKLKSNGDTAWTSVFGRAYDDALRGMAATADGGFVVAGYTVNKPSSSDVDVMVAKFNSSGNVVWQKIVGGTVEDFGRDVSVASDGSIYVVASTSNNNTRDVGASHGREDYWVIKLKDNGDPVWMKLFGGDQSDSPYAIASTTDGGAIITGSSTSNQSGDVGVNHGGQDLWVVKVNANGDMGWNKLLGGSGYEASHAVNATPDGGYLIAGSSNSTDGDVGPTQGADDLWVLKLNGAGQILWSKTFGSSGYDDESSLLLNSDGSFYVTGYTDNNPHGNGDGWLLKLKDQ</sequence>
<dbReference type="SUPFAM" id="SSF82171">
    <property type="entry name" value="DPP6 N-terminal domain-like"/>
    <property type="match status" value="1"/>
</dbReference>
<accession>A0A1V9E285</accession>
<dbReference type="STRING" id="354355.SAMN05660816_02268"/>
<dbReference type="PROSITE" id="PS51257">
    <property type="entry name" value="PROKAR_LIPOPROTEIN"/>
    <property type="match status" value="1"/>
</dbReference>
<dbReference type="AlphaFoldDB" id="A0A1V9E285"/>
<proteinExistence type="predicted"/>
<dbReference type="Gene3D" id="2.60.40.10">
    <property type="entry name" value="Immunoglobulins"/>
    <property type="match status" value="1"/>
</dbReference>
<dbReference type="OrthoDB" id="9811934at2"/>
<protein>
    <submittedName>
        <fullName evidence="1">Uncharacterized protein</fullName>
    </submittedName>
</protein>
<dbReference type="InterPro" id="IPR024361">
    <property type="entry name" value="BACON"/>
</dbReference>
<evidence type="ECO:0000313" key="2">
    <source>
        <dbReference type="Proteomes" id="UP000192610"/>
    </source>
</evidence>
<dbReference type="Proteomes" id="UP000192610">
    <property type="component" value="Unassembled WGS sequence"/>
</dbReference>